<protein>
    <submittedName>
        <fullName evidence="1">Uncharacterized protein</fullName>
    </submittedName>
</protein>
<accession>A0ABD2BDM8</accession>
<dbReference type="EMBL" id="JAUDFV010000110">
    <property type="protein sequence ID" value="KAL2730770.1"/>
    <property type="molecule type" value="Genomic_DNA"/>
</dbReference>
<dbReference type="AlphaFoldDB" id="A0ABD2BDM8"/>
<proteinExistence type="predicted"/>
<reference evidence="1 2" key="1">
    <citation type="journal article" date="2024" name="Ann. Entomol. Soc. Am.">
        <title>Genomic analyses of the southern and eastern yellowjacket wasps (Hymenoptera: Vespidae) reveal evolutionary signatures of social life.</title>
        <authorList>
            <person name="Catto M.A."/>
            <person name="Caine P.B."/>
            <person name="Orr S.E."/>
            <person name="Hunt B.G."/>
            <person name="Goodisman M.A.D."/>
        </authorList>
    </citation>
    <scope>NUCLEOTIDE SEQUENCE [LARGE SCALE GENOMIC DNA]</scope>
    <source>
        <strain evidence="1">233</strain>
        <tissue evidence="1">Head and thorax</tissue>
    </source>
</reference>
<organism evidence="1 2">
    <name type="scientific">Vespula squamosa</name>
    <name type="common">Southern yellow jacket</name>
    <name type="synonym">Wasp</name>
    <dbReference type="NCBI Taxonomy" id="30214"/>
    <lineage>
        <taxon>Eukaryota</taxon>
        <taxon>Metazoa</taxon>
        <taxon>Ecdysozoa</taxon>
        <taxon>Arthropoda</taxon>
        <taxon>Hexapoda</taxon>
        <taxon>Insecta</taxon>
        <taxon>Pterygota</taxon>
        <taxon>Neoptera</taxon>
        <taxon>Endopterygota</taxon>
        <taxon>Hymenoptera</taxon>
        <taxon>Apocrita</taxon>
        <taxon>Aculeata</taxon>
        <taxon>Vespoidea</taxon>
        <taxon>Vespidae</taxon>
        <taxon>Vespinae</taxon>
        <taxon>Vespula</taxon>
    </lineage>
</organism>
<keyword evidence="2" id="KW-1185">Reference proteome</keyword>
<dbReference type="Proteomes" id="UP001607302">
    <property type="component" value="Unassembled WGS sequence"/>
</dbReference>
<gene>
    <name evidence="1" type="ORF">V1478_005183</name>
</gene>
<name>A0ABD2BDM8_VESSQ</name>
<evidence type="ECO:0000313" key="2">
    <source>
        <dbReference type="Proteomes" id="UP001607302"/>
    </source>
</evidence>
<evidence type="ECO:0000313" key="1">
    <source>
        <dbReference type="EMBL" id="KAL2730770.1"/>
    </source>
</evidence>
<comment type="caution">
    <text evidence="1">The sequence shown here is derived from an EMBL/GenBank/DDBJ whole genome shotgun (WGS) entry which is preliminary data.</text>
</comment>
<sequence>MSTTLEDKDTQYDILLKRKVLTKTQNNDRDNDNESKKLFSDWAEDGVVTETQFIFIKEIVPTFIQIKSNPYI</sequence>